<dbReference type="AlphaFoldDB" id="A0A8X8C9T4"/>
<feature type="region of interest" description="Disordered" evidence="1">
    <location>
        <begin position="45"/>
        <end position="69"/>
    </location>
</feature>
<proteinExistence type="predicted"/>
<comment type="caution">
    <text evidence="2">The sequence shown here is derived from an EMBL/GenBank/DDBJ whole genome shotgun (WGS) entry which is preliminary data.</text>
</comment>
<reference evidence="2" key="1">
    <citation type="journal article" date="2020" name="bioRxiv">
        <title>Hybrid origin of Populus tomentosa Carr. identified through genome sequencing and phylogenomic analysis.</title>
        <authorList>
            <person name="An X."/>
            <person name="Gao K."/>
            <person name="Chen Z."/>
            <person name="Li J."/>
            <person name="Yang X."/>
            <person name="Yang X."/>
            <person name="Zhou J."/>
            <person name="Guo T."/>
            <person name="Zhao T."/>
            <person name="Huang S."/>
            <person name="Miao D."/>
            <person name="Khan W.U."/>
            <person name="Rao P."/>
            <person name="Ye M."/>
            <person name="Lei B."/>
            <person name="Liao W."/>
            <person name="Wang J."/>
            <person name="Ji L."/>
            <person name="Li Y."/>
            <person name="Guo B."/>
            <person name="Mustafa N.S."/>
            <person name="Li S."/>
            <person name="Yun Q."/>
            <person name="Keller S.R."/>
            <person name="Mao J."/>
            <person name="Zhang R."/>
            <person name="Strauss S.H."/>
        </authorList>
    </citation>
    <scope>NUCLEOTIDE SEQUENCE</scope>
    <source>
        <strain evidence="2">GM15</strain>
        <tissue evidence="2">Leaf</tissue>
    </source>
</reference>
<feature type="compositionally biased region" description="Low complexity" evidence="1">
    <location>
        <begin position="54"/>
        <end position="64"/>
    </location>
</feature>
<evidence type="ECO:0000313" key="2">
    <source>
        <dbReference type="EMBL" id="KAG6747739.1"/>
    </source>
</evidence>
<evidence type="ECO:0000256" key="1">
    <source>
        <dbReference type="SAM" id="MobiDB-lite"/>
    </source>
</evidence>
<accession>A0A8X8C9T4</accession>
<dbReference type="OrthoDB" id="1910345at2759"/>
<organism evidence="2 3">
    <name type="scientific">Populus tomentosa</name>
    <name type="common">Chinese white poplar</name>
    <dbReference type="NCBI Taxonomy" id="118781"/>
    <lineage>
        <taxon>Eukaryota</taxon>
        <taxon>Viridiplantae</taxon>
        <taxon>Streptophyta</taxon>
        <taxon>Embryophyta</taxon>
        <taxon>Tracheophyta</taxon>
        <taxon>Spermatophyta</taxon>
        <taxon>Magnoliopsida</taxon>
        <taxon>eudicotyledons</taxon>
        <taxon>Gunneridae</taxon>
        <taxon>Pentapetalae</taxon>
        <taxon>rosids</taxon>
        <taxon>fabids</taxon>
        <taxon>Malpighiales</taxon>
        <taxon>Salicaceae</taxon>
        <taxon>Saliceae</taxon>
        <taxon>Populus</taxon>
    </lineage>
</organism>
<sequence>MGSGEGRNHWSVFEGVRSMASSTPETLMAEIDTAISKLEYSRATALLDSPSPTPTNTSKTSMSSDSGANPQYDVKMADGAYRAGCASLAAGKLDEALQYLNVSLSKCPPDKTSAVAKLQPVWNKIVLNTKDSGFEVKKPMGFESLVPIHTLKHSLTAFSFLNLVFGAVGCLNAFPTSRAVIWPNLLGDVGTRGREQRKWEKQRAINVSNS</sequence>
<gene>
    <name evidence="2" type="ORF">POTOM_047630</name>
</gene>
<dbReference type="EMBL" id="JAAWWB010000028">
    <property type="protein sequence ID" value="KAG6747739.1"/>
    <property type="molecule type" value="Genomic_DNA"/>
</dbReference>
<evidence type="ECO:0000313" key="3">
    <source>
        <dbReference type="Proteomes" id="UP000886885"/>
    </source>
</evidence>
<dbReference type="Proteomes" id="UP000886885">
    <property type="component" value="Chromosome 14D"/>
</dbReference>
<keyword evidence="3" id="KW-1185">Reference proteome</keyword>
<protein>
    <submittedName>
        <fullName evidence="2">Uncharacterized protein</fullName>
    </submittedName>
</protein>
<name>A0A8X8C9T4_POPTO</name>